<accession>A0A2W7BVE8</accession>
<feature type="region of interest" description="Disordered" evidence="5">
    <location>
        <begin position="1"/>
        <end position="29"/>
    </location>
</feature>
<keyword evidence="8" id="KW-1185">Reference proteome</keyword>
<dbReference type="RefSeq" id="WP_111547889.1">
    <property type="nucleotide sequence ID" value="NZ_MZXV01000070.1"/>
</dbReference>
<feature type="transmembrane region" description="Helical" evidence="6">
    <location>
        <begin position="72"/>
        <end position="94"/>
    </location>
</feature>
<dbReference type="GO" id="GO:0005886">
    <property type="term" value="C:plasma membrane"/>
    <property type="evidence" value="ECO:0007669"/>
    <property type="project" value="TreeGrafter"/>
</dbReference>
<feature type="transmembrane region" description="Helical" evidence="6">
    <location>
        <begin position="315"/>
        <end position="335"/>
    </location>
</feature>
<evidence type="ECO:0000256" key="2">
    <source>
        <dbReference type="ARBA" id="ARBA00022692"/>
    </source>
</evidence>
<feature type="transmembrane region" description="Helical" evidence="6">
    <location>
        <begin position="173"/>
        <end position="194"/>
    </location>
</feature>
<keyword evidence="4 6" id="KW-0472">Membrane</keyword>
<feature type="transmembrane region" description="Helical" evidence="6">
    <location>
        <begin position="258"/>
        <end position="278"/>
    </location>
</feature>
<dbReference type="Proteomes" id="UP000248616">
    <property type="component" value="Unassembled WGS sequence"/>
</dbReference>
<dbReference type="GO" id="GO:0046583">
    <property type="term" value="F:monoatomic cation efflux transmembrane transporter activity"/>
    <property type="evidence" value="ECO:0007669"/>
    <property type="project" value="TreeGrafter"/>
</dbReference>
<dbReference type="InterPro" id="IPR052951">
    <property type="entry name" value="Tellurite_res_ion_channel"/>
</dbReference>
<dbReference type="OrthoDB" id="309023at2"/>
<gene>
    <name evidence="7" type="ORF">B5V02_31125</name>
</gene>
<dbReference type="AlphaFoldDB" id="A0A2W7BVE8"/>
<dbReference type="Pfam" id="PF03595">
    <property type="entry name" value="SLAC1"/>
    <property type="match status" value="1"/>
</dbReference>
<dbReference type="PANTHER" id="PTHR37955">
    <property type="entry name" value="TELLURITE RESISTANCE PROTEIN TEHA"/>
    <property type="match status" value="1"/>
</dbReference>
<dbReference type="EMBL" id="MZXV01000070">
    <property type="protein sequence ID" value="PZV34574.1"/>
    <property type="molecule type" value="Genomic_DNA"/>
</dbReference>
<dbReference type="Gene3D" id="1.50.10.150">
    <property type="entry name" value="Voltage-dependent anion channel"/>
    <property type="match status" value="1"/>
</dbReference>
<comment type="caution">
    <text evidence="7">The sequence shown here is derived from an EMBL/GenBank/DDBJ whole genome shotgun (WGS) entry which is preliminary data.</text>
</comment>
<feature type="transmembrane region" description="Helical" evidence="6">
    <location>
        <begin position="139"/>
        <end position="161"/>
    </location>
</feature>
<name>A0A2W7BVE8_9HYPH</name>
<keyword evidence="2 6" id="KW-0812">Transmembrane</keyword>
<feature type="transmembrane region" description="Helical" evidence="6">
    <location>
        <begin position="285"/>
        <end position="303"/>
    </location>
</feature>
<organism evidence="7 8">
    <name type="scientific">Mesorhizobium kowhaii</name>
    <dbReference type="NCBI Taxonomy" id="1300272"/>
    <lineage>
        <taxon>Bacteria</taxon>
        <taxon>Pseudomonadati</taxon>
        <taxon>Pseudomonadota</taxon>
        <taxon>Alphaproteobacteria</taxon>
        <taxon>Hyphomicrobiales</taxon>
        <taxon>Phyllobacteriaceae</taxon>
        <taxon>Mesorhizobium</taxon>
    </lineage>
</organism>
<proteinExistence type="predicted"/>
<evidence type="ECO:0000256" key="1">
    <source>
        <dbReference type="ARBA" id="ARBA00004141"/>
    </source>
</evidence>
<dbReference type="PANTHER" id="PTHR37955:SF1">
    <property type="entry name" value="DEP DOMAIN-CONTAINING PROTEIN"/>
    <property type="match status" value="1"/>
</dbReference>
<evidence type="ECO:0000313" key="8">
    <source>
        <dbReference type="Proteomes" id="UP000248616"/>
    </source>
</evidence>
<evidence type="ECO:0000256" key="3">
    <source>
        <dbReference type="ARBA" id="ARBA00022989"/>
    </source>
</evidence>
<reference evidence="8" key="1">
    <citation type="submission" date="2017-03" db="EMBL/GenBank/DDBJ databases">
        <authorList>
            <person name="Safronova V.I."/>
            <person name="Sazanova A.L."/>
            <person name="Chirak E.R."/>
        </authorList>
    </citation>
    <scope>NUCLEOTIDE SEQUENCE [LARGE SCALE GENOMIC DNA]</scope>
    <source>
        <strain evidence="8">Ach-343</strain>
    </source>
</reference>
<evidence type="ECO:0000256" key="4">
    <source>
        <dbReference type="ARBA" id="ARBA00023136"/>
    </source>
</evidence>
<feature type="transmembrane region" description="Helical" evidence="6">
    <location>
        <begin position="200"/>
        <end position="222"/>
    </location>
</feature>
<dbReference type="InterPro" id="IPR004695">
    <property type="entry name" value="SLAC1/Mae1/Ssu1/TehA"/>
</dbReference>
<keyword evidence="3 6" id="KW-1133">Transmembrane helix</keyword>
<protein>
    <recommendedName>
        <fullName evidence="9">Dicarboxylate transporter/tellurite-resistance protein TehA</fullName>
    </recommendedName>
</protein>
<comment type="subcellular location">
    <subcellularLocation>
        <location evidence="1">Membrane</location>
        <topology evidence="1">Multi-pass membrane protein</topology>
    </subcellularLocation>
</comment>
<evidence type="ECO:0000256" key="5">
    <source>
        <dbReference type="SAM" id="MobiDB-lite"/>
    </source>
</evidence>
<sequence length="357" mass="37671">MKERSKSDDVAQLSGVRSRGAVASERQAVMPPPTEQSLIARFPASFFAIGLGTSSFAVMWQVAHQLWAAPNGIVVAVVIVAMCLWAALLTLYALKLWFAPMAVRAELADPVQNCFPGLAGIGMMLTAVSMLPFSAAAATMLLCIGGALAAGFGLWHSQLIWKTKIALADATPALYLPVAAGSFVLSIGLSTFGHSEWAQLALGAGLFSWLTIDSVLFYRLYFGEPLRDQIRSTLGVQLAPPAVCSLAYVNLSGTSGDVFVHGLIGYAILQAIVLGGVLPRIVRRFSAGLWSVSFGATALATTIEKLAVRGDTGLAGVLALPIFATANLLIIWLAVRTIILAMTGSLLPSLLDGQERQ</sequence>
<dbReference type="InterPro" id="IPR038665">
    <property type="entry name" value="Voltage-dep_anion_channel_sf"/>
</dbReference>
<feature type="transmembrane region" description="Helical" evidence="6">
    <location>
        <begin position="38"/>
        <end position="60"/>
    </location>
</feature>
<evidence type="ECO:0008006" key="9">
    <source>
        <dbReference type="Google" id="ProtNLM"/>
    </source>
</evidence>
<evidence type="ECO:0000256" key="6">
    <source>
        <dbReference type="SAM" id="Phobius"/>
    </source>
</evidence>
<evidence type="ECO:0000313" key="7">
    <source>
        <dbReference type="EMBL" id="PZV34574.1"/>
    </source>
</evidence>